<dbReference type="RefSeq" id="WP_244710407.1">
    <property type="nucleotide sequence ID" value="NZ_CP095073.1"/>
</dbReference>
<evidence type="ECO:0000313" key="2">
    <source>
        <dbReference type="EMBL" id="UOQ44442.1"/>
    </source>
</evidence>
<dbReference type="InterPro" id="IPR015797">
    <property type="entry name" value="NUDIX_hydrolase-like_dom_sf"/>
</dbReference>
<dbReference type="Pfam" id="PF00293">
    <property type="entry name" value="NUDIX"/>
    <property type="match status" value="1"/>
</dbReference>
<protein>
    <submittedName>
        <fullName evidence="2">NUDIX domain-containing protein</fullName>
    </submittedName>
</protein>
<sequence length="200" mass="23316">MEEMLTIFDELLKPIGEKERSLVHRDGDWHETFQCWFYEVTKERTELYFQKRASDKKEFPDLFDITAAGHIEAGEKLMEAGLREIKEEIGVKLKPEDLEYTGCYKESLRTRYSFDREICQVHIHRFNDAAPFLIGQEVTDIVKVHLDEFLSLLCKKNSTMKAASVLSGKETSLSVSDLVPHDFYYYQFVIQAIQRSLSTS</sequence>
<dbReference type="EMBL" id="CP095073">
    <property type="protein sequence ID" value="UOQ44442.1"/>
    <property type="molecule type" value="Genomic_DNA"/>
</dbReference>
<dbReference type="Gene3D" id="3.90.79.10">
    <property type="entry name" value="Nucleoside Triphosphate Pyrophosphohydrolase"/>
    <property type="match status" value="1"/>
</dbReference>
<feature type="domain" description="Nudix hydrolase" evidence="1">
    <location>
        <begin position="28"/>
        <end position="167"/>
    </location>
</feature>
<accession>A0ABY4EK70</accession>
<proteinExistence type="predicted"/>
<dbReference type="PANTHER" id="PTHR10885">
    <property type="entry name" value="ISOPENTENYL-DIPHOSPHATE DELTA-ISOMERASE"/>
    <property type="match status" value="1"/>
</dbReference>
<evidence type="ECO:0000259" key="1">
    <source>
        <dbReference type="PROSITE" id="PS51462"/>
    </source>
</evidence>
<name>A0ABY4EK70_9BACI</name>
<reference evidence="2 3" key="1">
    <citation type="submission" date="2022-04" db="EMBL/GenBank/DDBJ databases">
        <title>Halobacillus sp. isolated from saltern.</title>
        <authorList>
            <person name="Won M."/>
            <person name="Lee C.-M."/>
            <person name="Woen H.-Y."/>
            <person name="Kwon S.-W."/>
        </authorList>
    </citation>
    <scope>NUCLEOTIDE SEQUENCE [LARGE SCALE GENOMIC DNA]</scope>
    <source>
        <strain evidence="2 3">SSBR10-3</strain>
    </source>
</reference>
<keyword evidence="3" id="KW-1185">Reference proteome</keyword>
<organism evidence="2 3">
    <name type="scientific">Halobacillus salinarum</name>
    <dbReference type="NCBI Taxonomy" id="2932257"/>
    <lineage>
        <taxon>Bacteria</taxon>
        <taxon>Bacillati</taxon>
        <taxon>Bacillota</taxon>
        <taxon>Bacilli</taxon>
        <taxon>Bacillales</taxon>
        <taxon>Bacillaceae</taxon>
        <taxon>Halobacillus</taxon>
    </lineage>
</organism>
<dbReference type="CDD" id="cd04692">
    <property type="entry name" value="NUDIX_Hydrolase"/>
    <property type="match status" value="1"/>
</dbReference>
<dbReference type="PANTHER" id="PTHR10885:SF0">
    <property type="entry name" value="ISOPENTENYL-DIPHOSPHATE DELTA-ISOMERASE"/>
    <property type="match status" value="1"/>
</dbReference>
<dbReference type="Proteomes" id="UP000831787">
    <property type="component" value="Chromosome"/>
</dbReference>
<dbReference type="SUPFAM" id="SSF55811">
    <property type="entry name" value="Nudix"/>
    <property type="match status" value="1"/>
</dbReference>
<dbReference type="PROSITE" id="PS51462">
    <property type="entry name" value="NUDIX"/>
    <property type="match status" value="1"/>
</dbReference>
<dbReference type="InterPro" id="IPR000086">
    <property type="entry name" value="NUDIX_hydrolase_dom"/>
</dbReference>
<evidence type="ECO:0000313" key="3">
    <source>
        <dbReference type="Proteomes" id="UP000831787"/>
    </source>
</evidence>
<gene>
    <name evidence="2" type="ORF">MUN89_00130</name>
</gene>